<evidence type="ECO:0000313" key="2">
    <source>
        <dbReference type="EMBL" id="KPL91170.1"/>
    </source>
</evidence>
<proteinExistence type="predicted"/>
<dbReference type="NCBIfam" id="NF033482">
    <property type="entry name" value="RiPP_thiocil"/>
    <property type="match status" value="1"/>
</dbReference>
<accession>A0A0N8GT57</accession>
<gene>
    <name evidence="1" type="ORF">SE18_03220</name>
    <name evidence="2" type="ORF">SE18_03225</name>
    <name evidence="3" type="ORF">SE18_03250</name>
</gene>
<dbReference type="EMBL" id="LGKP01000007">
    <property type="protein sequence ID" value="KPL91175.1"/>
    <property type="molecule type" value="Genomic_DNA"/>
</dbReference>
<evidence type="ECO:0000313" key="3">
    <source>
        <dbReference type="EMBL" id="KPL91175.1"/>
    </source>
</evidence>
<dbReference type="AlphaFoldDB" id="A0A0N8GT57"/>
<evidence type="ECO:0000313" key="4">
    <source>
        <dbReference type="Proteomes" id="UP000050277"/>
    </source>
</evidence>
<comment type="caution">
    <text evidence="2">The sequence shown here is derived from an EMBL/GenBank/DDBJ whole genome shotgun (WGS) entry which is preliminary data.</text>
</comment>
<evidence type="ECO:0000313" key="1">
    <source>
        <dbReference type="EMBL" id="KPL91169.1"/>
    </source>
</evidence>
<dbReference type="InterPro" id="IPR049803">
    <property type="entry name" value="RiPP_thiocil-like"/>
</dbReference>
<dbReference type="OrthoDB" id="171773at2"/>
<dbReference type="EMBL" id="LGKP01000007">
    <property type="protein sequence ID" value="KPL91169.1"/>
    <property type="molecule type" value="Genomic_DNA"/>
</dbReference>
<reference evidence="2 4" key="1">
    <citation type="submission" date="2015-07" db="EMBL/GenBank/DDBJ databases">
        <title>Whole genome sequence of Herpetosiphon geysericola DSM 7119.</title>
        <authorList>
            <person name="Hemp J."/>
            <person name="Ward L.M."/>
            <person name="Pace L.A."/>
            <person name="Fischer W.W."/>
        </authorList>
    </citation>
    <scope>NUCLEOTIDE SEQUENCE [LARGE SCALE GENOMIC DNA]</scope>
    <source>
        <strain evidence="2 4">DSM 7119</strain>
    </source>
</reference>
<keyword evidence="4" id="KW-1185">Reference proteome</keyword>
<dbReference type="RefSeq" id="WP_054532982.1">
    <property type="nucleotide sequence ID" value="NZ_LGKP01000007.1"/>
</dbReference>
<name>A0A0N8GT57_9CHLR</name>
<dbReference type="Proteomes" id="UP000050277">
    <property type="component" value="Unassembled WGS sequence"/>
</dbReference>
<dbReference type="EMBL" id="LGKP01000007">
    <property type="protein sequence ID" value="KPL91170.1"/>
    <property type="molecule type" value="Genomic_DNA"/>
</dbReference>
<sequence>MADVKNLIDAEVTADETELFADELEEHVTNVAAACISSLGSISTSGSLCTVSTFCTAAAEVQ</sequence>
<organism evidence="2 4">
    <name type="scientific">Herpetosiphon geysericola</name>
    <dbReference type="NCBI Taxonomy" id="70996"/>
    <lineage>
        <taxon>Bacteria</taxon>
        <taxon>Bacillati</taxon>
        <taxon>Chloroflexota</taxon>
        <taxon>Chloroflexia</taxon>
        <taxon>Herpetosiphonales</taxon>
        <taxon>Herpetosiphonaceae</taxon>
        <taxon>Herpetosiphon</taxon>
    </lineage>
</organism>
<dbReference type="STRING" id="70996.SE18_03220"/>
<protein>
    <submittedName>
        <fullName evidence="2">Uncharacterized protein</fullName>
    </submittedName>
</protein>